<dbReference type="SUPFAM" id="SSF46626">
    <property type="entry name" value="Cytochrome c"/>
    <property type="match status" value="1"/>
</dbReference>
<dbReference type="Gene3D" id="1.10.760.10">
    <property type="entry name" value="Cytochrome c-like domain"/>
    <property type="match status" value="1"/>
</dbReference>
<evidence type="ECO:0000256" key="3">
    <source>
        <dbReference type="ARBA" id="ARBA00023004"/>
    </source>
</evidence>
<dbReference type="Proteomes" id="UP000221024">
    <property type="component" value="Unassembled WGS sequence"/>
</dbReference>
<proteinExistence type="predicted"/>
<accession>A0A2H3NJY7</accession>
<dbReference type="Pfam" id="PF13442">
    <property type="entry name" value="Cytochrome_CBB3"/>
    <property type="match status" value="1"/>
</dbReference>
<dbReference type="AlphaFoldDB" id="A0A2H3NJY7"/>
<evidence type="ECO:0000256" key="4">
    <source>
        <dbReference type="PROSITE-ProRule" id="PRU00433"/>
    </source>
</evidence>
<dbReference type="RefSeq" id="WP_098062723.1">
    <property type="nucleotide sequence ID" value="NZ_PDEP01000010.1"/>
</dbReference>
<gene>
    <name evidence="6" type="ORF">CRI93_11170</name>
</gene>
<name>A0A2H3NJY7_9BACT</name>
<sequence>MRYLLLTFAALALVLTGCRGMESEDPPVHLNQDMDFQERYDAQEENPFFADNAAMRKPVSGTVARGLLRENNALYTGRTDDGVLVETTPISVSEAVVQRGKERYDIYCSVCHGLAGDGQGIIMTGDYGYTPAPTFHADRLRNEEPDGHFYDVITNGIRSMPGYASQIAVRDRWAIVTYIRALQRSQNASEGDLPESALVEIEQGQSANITVE</sequence>
<reference evidence="6 7" key="1">
    <citation type="submission" date="2017-10" db="EMBL/GenBank/DDBJ databases">
        <title>Draft genome of Longimonas halophila.</title>
        <authorList>
            <person name="Goh K.M."/>
            <person name="Shamsir M.S."/>
            <person name="Lim S.W."/>
        </authorList>
    </citation>
    <scope>NUCLEOTIDE SEQUENCE [LARGE SCALE GENOMIC DNA]</scope>
    <source>
        <strain evidence="6 7">KCTC 42399</strain>
    </source>
</reference>
<dbReference type="OrthoDB" id="9796771at2"/>
<dbReference type="EMBL" id="PDEP01000010">
    <property type="protein sequence ID" value="PEN06034.1"/>
    <property type="molecule type" value="Genomic_DNA"/>
</dbReference>
<evidence type="ECO:0000313" key="7">
    <source>
        <dbReference type="Proteomes" id="UP000221024"/>
    </source>
</evidence>
<dbReference type="PROSITE" id="PS51007">
    <property type="entry name" value="CYTC"/>
    <property type="match status" value="1"/>
</dbReference>
<evidence type="ECO:0000259" key="5">
    <source>
        <dbReference type="PROSITE" id="PS51007"/>
    </source>
</evidence>
<keyword evidence="3 4" id="KW-0408">Iron</keyword>
<keyword evidence="2 4" id="KW-0479">Metal-binding</keyword>
<dbReference type="PANTHER" id="PTHR40394:SF2">
    <property type="entry name" value="QUINOL:CYTOCHROME C OXIDOREDUCTASE MEMBRANE PROTEIN"/>
    <property type="match status" value="1"/>
</dbReference>
<evidence type="ECO:0000256" key="2">
    <source>
        <dbReference type="ARBA" id="ARBA00022723"/>
    </source>
</evidence>
<comment type="caution">
    <text evidence="6">The sequence shown here is derived from an EMBL/GenBank/DDBJ whole genome shotgun (WGS) entry which is preliminary data.</text>
</comment>
<organism evidence="6 7">
    <name type="scientific">Longimonas halophila</name>
    <dbReference type="NCBI Taxonomy" id="1469170"/>
    <lineage>
        <taxon>Bacteria</taxon>
        <taxon>Pseudomonadati</taxon>
        <taxon>Rhodothermota</taxon>
        <taxon>Rhodothermia</taxon>
        <taxon>Rhodothermales</taxon>
        <taxon>Salisaetaceae</taxon>
        <taxon>Longimonas</taxon>
    </lineage>
</organism>
<dbReference type="InterPro" id="IPR009056">
    <property type="entry name" value="Cyt_c-like_dom"/>
</dbReference>
<keyword evidence="7" id="KW-1185">Reference proteome</keyword>
<dbReference type="GO" id="GO:0046872">
    <property type="term" value="F:metal ion binding"/>
    <property type="evidence" value="ECO:0007669"/>
    <property type="project" value="UniProtKB-KW"/>
</dbReference>
<dbReference type="PANTHER" id="PTHR40394">
    <property type="entry name" value="LIPOPROTEIN-RELATED"/>
    <property type="match status" value="1"/>
</dbReference>
<evidence type="ECO:0000313" key="6">
    <source>
        <dbReference type="EMBL" id="PEN06034.1"/>
    </source>
</evidence>
<dbReference type="GO" id="GO:0009055">
    <property type="term" value="F:electron transfer activity"/>
    <property type="evidence" value="ECO:0007669"/>
    <property type="project" value="InterPro"/>
</dbReference>
<dbReference type="GO" id="GO:0020037">
    <property type="term" value="F:heme binding"/>
    <property type="evidence" value="ECO:0007669"/>
    <property type="project" value="InterPro"/>
</dbReference>
<dbReference type="PROSITE" id="PS51257">
    <property type="entry name" value="PROKAR_LIPOPROTEIN"/>
    <property type="match status" value="1"/>
</dbReference>
<protein>
    <submittedName>
        <fullName evidence="6">Quinol:cytochrome C oxidoreductase</fullName>
    </submittedName>
</protein>
<dbReference type="InterPro" id="IPR036909">
    <property type="entry name" value="Cyt_c-like_dom_sf"/>
</dbReference>
<keyword evidence="1 4" id="KW-0349">Heme</keyword>
<feature type="domain" description="Cytochrome c" evidence="5">
    <location>
        <begin position="95"/>
        <end position="183"/>
    </location>
</feature>
<evidence type="ECO:0000256" key="1">
    <source>
        <dbReference type="ARBA" id="ARBA00022617"/>
    </source>
</evidence>